<gene>
    <name evidence="2" type="ORF">IB285_02650</name>
</gene>
<dbReference type="EMBL" id="JACXLC010000001">
    <property type="protein sequence ID" value="MBD2841151.1"/>
    <property type="molecule type" value="Genomic_DNA"/>
</dbReference>
<evidence type="ECO:0000256" key="1">
    <source>
        <dbReference type="SAM" id="SignalP"/>
    </source>
</evidence>
<evidence type="ECO:0000313" key="2">
    <source>
        <dbReference type="EMBL" id="MBD2841151.1"/>
    </source>
</evidence>
<protein>
    <recommendedName>
        <fullName evidence="4">DUF4148 domain-containing protein</fullName>
    </recommendedName>
</protein>
<keyword evidence="1" id="KW-0732">Signal</keyword>
<reference evidence="2 3" key="1">
    <citation type="submission" date="2020-09" db="EMBL/GenBank/DDBJ databases">
        <authorList>
            <person name="Yoon J.-W."/>
        </authorList>
    </citation>
    <scope>NUCLEOTIDE SEQUENCE [LARGE SCALE GENOMIC DNA]</scope>
    <source>
        <strain evidence="2 3">KMU-140</strain>
    </source>
</reference>
<feature type="chain" id="PRO_5046029536" description="DUF4148 domain-containing protein" evidence="1">
    <location>
        <begin position="23"/>
        <end position="114"/>
    </location>
</feature>
<comment type="caution">
    <text evidence="2">The sequence shown here is derived from an EMBL/GenBank/DDBJ whole genome shotgun (WGS) entry which is preliminary data.</text>
</comment>
<keyword evidence="3" id="KW-1185">Reference proteome</keyword>
<organism evidence="2 3">
    <name type="scientific">Erythrobacter rubeus</name>
    <dbReference type="NCBI Taxonomy" id="2760803"/>
    <lineage>
        <taxon>Bacteria</taxon>
        <taxon>Pseudomonadati</taxon>
        <taxon>Pseudomonadota</taxon>
        <taxon>Alphaproteobacteria</taxon>
        <taxon>Sphingomonadales</taxon>
        <taxon>Erythrobacteraceae</taxon>
        <taxon>Erythrobacter/Porphyrobacter group</taxon>
        <taxon>Erythrobacter</taxon>
    </lineage>
</organism>
<sequence>MKNLAKSAFVLSMMAVPAAAIAHPIIVERDRGLPIAPNNDSNSYWLDYKTDISEAKRELASDLRRATDREDRREAHEEYRREIADARYDYRKEMWERGYRVADFREDRFRVSRR</sequence>
<accession>A0ABR8KSH2</accession>
<evidence type="ECO:0000313" key="3">
    <source>
        <dbReference type="Proteomes" id="UP000635384"/>
    </source>
</evidence>
<evidence type="ECO:0008006" key="4">
    <source>
        <dbReference type="Google" id="ProtNLM"/>
    </source>
</evidence>
<feature type="signal peptide" evidence="1">
    <location>
        <begin position="1"/>
        <end position="22"/>
    </location>
</feature>
<dbReference type="Proteomes" id="UP000635384">
    <property type="component" value="Unassembled WGS sequence"/>
</dbReference>
<proteinExistence type="predicted"/>
<name>A0ABR8KSH2_9SPHN</name>
<dbReference type="RefSeq" id="WP_190786717.1">
    <property type="nucleotide sequence ID" value="NZ_JACXLC010000001.1"/>
</dbReference>